<dbReference type="EMBL" id="JACHHU010000007">
    <property type="protein sequence ID" value="MBB6542724.1"/>
    <property type="molecule type" value="Genomic_DNA"/>
</dbReference>
<evidence type="ECO:0000256" key="8">
    <source>
        <dbReference type="ARBA" id="ARBA00023136"/>
    </source>
</evidence>
<evidence type="ECO:0000256" key="2">
    <source>
        <dbReference type="ARBA" id="ARBA00008143"/>
    </source>
</evidence>
<keyword evidence="3 11" id="KW-0813">Transport</keyword>
<protein>
    <submittedName>
        <fullName evidence="16">Hemoglobin/transferrin/lactoferrin receptor protein</fullName>
    </submittedName>
</protein>
<comment type="similarity">
    <text evidence="2">Belongs to the TonB-dependent receptor family. Hemoglobin/haptoglobin binding protein subfamily.</text>
</comment>
<evidence type="ECO:0000256" key="12">
    <source>
        <dbReference type="RuleBase" id="RU003357"/>
    </source>
</evidence>
<dbReference type="GO" id="GO:0009279">
    <property type="term" value="C:cell outer membrane"/>
    <property type="evidence" value="ECO:0007669"/>
    <property type="project" value="UniProtKB-SubCell"/>
</dbReference>
<dbReference type="InterPro" id="IPR039426">
    <property type="entry name" value="TonB-dep_rcpt-like"/>
</dbReference>
<keyword evidence="8 11" id="KW-0472">Membrane</keyword>
<keyword evidence="6 13" id="KW-0732">Signal</keyword>
<dbReference type="GO" id="GO:0015232">
    <property type="term" value="F:heme transmembrane transporter activity"/>
    <property type="evidence" value="ECO:0007669"/>
    <property type="project" value="InterPro"/>
</dbReference>
<feature type="domain" description="TonB-dependent receptor-like beta-barrel" evidence="14">
    <location>
        <begin position="242"/>
        <end position="689"/>
    </location>
</feature>
<dbReference type="SUPFAM" id="SSF56935">
    <property type="entry name" value="Porins"/>
    <property type="match status" value="1"/>
</dbReference>
<evidence type="ECO:0000256" key="11">
    <source>
        <dbReference type="PROSITE-ProRule" id="PRU01360"/>
    </source>
</evidence>
<dbReference type="Gene3D" id="2.40.170.20">
    <property type="entry name" value="TonB-dependent receptor, beta-barrel domain"/>
    <property type="match status" value="1"/>
</dbReference>
<dbReference type="Pfam" id="PF00593">
    <property type="entry name" value="TonB_dep_Rec_b-barrel"/>
    <property type="match status" value="1"/>
</dbReference>
<dbReference type="InterPro" id="IPR010949">
    <property type="entry name" value="TonB_Hb/transfer/lactofer_rcpt"/>
</dbReference>
<accession>A0A7X0NFX0</accession>
<evidence type="ECO:0000256" key="1">
    <source>
        <dbReference type="ARBA" id="ARBA00004571"/>
    </source>
</evidence>
<dbReference type="NCBIfam" id="TIGR01786">
    <property type="entry name" value="TonB-hemlactrns"/>
    <property type="match status" value="1"/>
</dbReference>
<dbReference type="GO" id="GO:0044718">
    <property type="term" value="P:siderophore transmembrane transport"/>
    <property type="evidence" value="ECO:0007669"/>
    <property type="project" value="TreeGrafter"/>
</dbReference>
<dbReference type="Pfam" id="PF07715">
    <property type="entry name" value="Plug"/>
    <property type="match status" value="1"/>
</dbReference>
<evidence type="ECO:0000313" key="16">
    <source>
        <dbReference type="EMBL" id="MBB6542724.1"/>
    </source>
</evidence>
<organism evidence="16 17">
    <name type="scientific">Thalassotalea piscium</name>
    <dbReference type="NCBI Taxonomy" id="1230533"/>
    <lineage>
        <taxon>Bacteria</taxon>
        <taxon>Pseudomonadati</taxon>
        <taxon>Pseudomonadota</taxon>
        <taxon>Gammaproteobacteria</taxon>
        <taxon>Alteromonadales</taxon>
        <taxon>Colwelliaceae</taxon>
        <taxon>Thalassotalea</taxon>
    </lineage>
</organism>
<comment type="subcellular location">
    <subcellularLocation>
        <location evidence="1 11">Cell outer membrane</location>
        <topology evidence="1 11">Multi-pass membrane protein</topology>
    </subcellularLocation>
</comment>
<dbReference type="InterPro" id="IPR012910">
    <property type="entry name" value="Plug_dom"/>
</dbReference>
<keyword evidence="4 11" id="KW-1134">Transmembrane beta strand</keyword>
<keyword evidence="9 16" id="KW-0675">Receptor</keyword>
<keyword evidence="7 12" id="KW-0798">TonB box</keyword>
<sequence>MWMKKRTILASAILSALVMPTISLANNIEDNTVNTDFEVIVVSGTKTEKPLRDVAGSISVITQEDLEKQVTTDMNQLFKYDPSIQISGNTGDAQNFVVRGMGGDRILMIKDGMRMNEGYGADGLNDIVGRGFIETDILKQVEVAKGAASSLYGSDALGGIVVFSTKSASDYLVDGEKFAGKIKLGYSEQGKQQSIGTTLALATGDIEHLVNIAMRDGEESQNFDETKPELDIDSTSYFYNAKYTINANDFFSFSADIWDQEVVGNTAYGLLDYFRTLDGYDIVKESSTGDKKNKSFQLRYHSESATPFYDQLNISIYQNKTTQENVEYGQLDINANFGFPVIELRDMWKTSVYQQETQGFLSNASLNINTTHTLGYGLDIEKSESKRTEVKLYAVEGTPKNGYPQTADKFPKTEVSRAGFYVNDEITLLNGQLTVTPGARFDTYDMDPNNATKENGEAYKKFDQNNLSFNLGALYRINDSVALFAQYGQGFKVPAYDLAYIDHDNSIYGYKIVPSDDLSPEESDAYEIGLRGQVSNFFFSAAIYYNEYEKFLSTALIDIETSTNPYSGEEAQVLVYQYQNIDSVTTKGIEVAGRYYLNDIFSIFANAAYQDGKNDETDEYITSITPLSGVAGVAFEQEDLSAELIVNWAKRMDKVNVNNIEVAGYGTLDLLMSYELNDDLKFNVAANNLTNKKFVRYINGAGHASNASLDNITEAGRTISANIHYSF</sequence>
<reference evidence="16 17" key="1">
    <citation type="submission" date="2020-08" db="EMBL/GenBank/DDBJ databases">
        <title>Genomic Encyclopedia of Type Strains, Phase IV (KMG-IV): sequencing the most valuable type-strain genomes for metagenomic binning, comparative biology and taxonomic classification.</title>
        <authorList>
            <person name="Goeker M."/>
        </authorList>
    </citation>
    <scope>NUCLEOTIDE SEQUENCE [LARGE SCALE GENOMIC DNA]</scope>
    <source>
        <strain evidence="16 17">DSM 26287</strain>
    </source>
</reference>
<evidence type="ECO:0000256" key="13">
    <source>
        <dbReference type="SAM" id="SignalP"/>
    </source>
</evidence>
<comment type="caution">
    <text evidence="16">The sequence shown here is derived from an EMBL/GenBank/DDBJ whole genome shotgun (WGS) entry which is preliminary data.</text>
</comment>
<evidence type="ECO:0000256" key="9">
    <source>
        <dbReference type="ARBA" id="ARBA00023170"/>
    </source>
</evidence>
<evidence type="ECO:0000313" key="17">
    <source>
        <dbReference type="Proteomes" id="UP000537141"/>
    </source>
</evidence>
<evidence type="ECO:0000256" key="5">
    <source>
        <dbReference type="ARBA" id="ARBA00022692"/>
    </source>
</evidence>
<dbReference type="InterPro" id="IPR011276">
    <property type="entry name" value="TonB_haem/Hb_rcpt"/>
</dbReference>
<keyword evidence="5 11" id="KW-0812">Transmembrane</keyword>
<dbReference type="AlphaFoldDB" id="A0A7X0NFX0"/>
<feature type="domain" description="TonB-dependent receptor plug" evidence="15">
    <location>
        <begin position="51"/>
        <end position="160"/>
    </location>
</feature>
<keyword evidence="17" id="KW-1185">Reference proteome</keyword>
<dbReference type="RefSeq" id="WP_184423539.1">
    <property type="nucleotide sequence ID" value="NZ_AP027362.1"/>
</dbReference>
<dbReference type="Gene3D" id="2.170.130.10">
    <property type="entry name" value="TonB-dependent receptor, plug domain"/>
    <property type="match status" value="1"/>
</dbReference>
<proteinExistence type="inferred from homology"/>
<evidence type="ECO:0000256" key="4">
    <source>
        <dbReference type="ARBA" id="ARBA00022452"/>
    </source>
</evidence>
<name>A0A7X0NFX0_9GAMM</name>
<dbReference type="PROSITE" id="PS52016">
    <property type="entry name" value="TONB_DEPENDENT_REC_3"/>
    <property type="match status" value="1"/>
</dbReference>
<dbReference type="InterPro" id="IPR037066">
    <property type="entry name" value="Plug_dom_sf"/>
</dbReference>
<keyword evidence="10 11" id="KW-0998">Cell outer membrane</keyword>
<evidence type="ECO:0000256" key="10">
    <source>
        <dbReference type="ARBA" id="ARBA00023237"/>
    </source>
</evidence>
<feature type="signal peptide" evidence="13">
    <location>
        <begin position="1"/>
        <end position="25"/>
    </location>
</feature>
<dbReference type="CDD" id="cd01347">
    <property type="entry name" value="ligand_gated_channel"/>
    <property type="match status" value="1"/>
</dbReference>
<dbReference type="Proteomes" id="UP000537141">
    <property type="component" value="Unassembled WGS sequence"/>
</dbReference>
<dbReference type="NCBIfam" id="TIGR01785">
    <property type="entry name" value="TonB-hemin"/>
    <property type="match status" value="1"/>
</dbReference>
<feature type="chain" id="PRO_5031462913" evidence="13">
    <location>
        <begin position="26"/>
        <end position="727"/>
    </location>
</feature>
<dbReference type="InterPro" id="IPR000531">
    <property type="entry name" value="Beta-barrel_TonB"/>
</dbReference>
<dbReference type="GO" id="GO:0015344">
    <property type="term" value="F:siderophore uptake transmembrane transporter activity"/>
    <property type="evidence" value="ECO:0007669"/>
    <property type="project" value="TreeGrafter"/>
</dbReference>
<dbReference type="InterPro" id="IPR036942">
    <property type="entry name" value="Beta-barrel_TonB_sf"/>
</dbReference>
<dbReference type="PANTHER" id="PTHR30069:SF29">
    <property type="entry name" value="HEMOGLOBIN AND HEMOGLOBIN-HAPTOGLOBIN-BINDING PROTEIN 1-RELATED"/>
    <property type="match status" value="1"/>
</dbReference>
<evidence type="ECO:0000259" key="14">
    <source>
        <dbReference type="Pfam" id="PF00593"/>
    </source>
</evidence>
<evidence type="ECO:0000256" key="6">
    <source>
        <dbReference type="ARBA" id="ARBA00022729"/>
    </source>
</evidence>
<dbReference type="PANTHER" id="PTHR30069">
    <property type="entry name" value="TONB-DEPENDENT OUTER MEMBRANE RECEPTOR"/>
    <property type="match status" value="1"/>
</dbReference>
<evidence type="ECO:0000256" key="7">
    <source>
        <dbReference type="ARBA" id="ARBA00023077"/>
    </source>
</evidence>
<evidence type="ECO:0000256" key="3">
    <source>
        <dbReference type="ARBA" id="ARBA00022448"/>
    </source>
</evidence>
<evidence type="ECO:0000259" key="15">
    <source>
        <dbReference type="Pfam" id="PF07715"/>
    </source>
</evidence>
<gene>
    <name evidence="16" type="ORF">HNQ55_001224</name>
</gene>